<dbReference type="EMBL" id="VLNR01000082">
    <property type="protein sequence ID" value="TSE04385.1"/>
    <property type="molecule type" value="Genomic_DNA"/>
</dbReference>
<gene>
    <name evidence="1" type="ORF">FOF46_26530</name>
</gene>
<evidence type="ECO:0000313" key="2">
    <source>
        <dbReference type="Proteomes" id="UP000318833"/>
    </source>
</evidence>
<name>A0A554VCF4_9FLAO</name>
<reference evidence="1 2" key="1">
    <citation type="submission" date="2019-07" db="EMBL/GenBank/DDBJ databases">
        <title>The draft genome sequence of Aquimarina algiphila M91.</title>
        <authorList>
            <person name="Meng X."/>
        </authorList>
    </citation>
    <scope>NUCLEOTIDE SEQUENCE [LARGE SCALE GENOMIC DNA]</scope>
    <source>
        <strain evidence="1 2">M91</strain>
    </source>
</reference>
<organism evidence="1 2">
    <name type="scientific">Aquimarina algiphila</name>
    <dbReference type="NCBI Taxonomy" id="2047982"/>
    <lineage>
        <taxon>Bacteria</taxon>
        <taxon>Pseudomonadati</taxon>
        <taxon>Bacteroidota</taxon>
        <taxon>Flavobacteriia</taxon>
        <taxon>Flavobacteriales</taxon>
        <taxon>Flavobacteriaceae</taxon>
        <taxon>Aquimarina</taxon>
    </lineage>
</organism>
<dbReference type="OrthoDB" id="1427558at2"/>
<comment type="caution">
    <text evidence="1">The sequence shown here is derived from an EMBL/GenBank/DDBJ whole genome shotgun (WGS) entry which is preliminary data.</text>
</comment>
<sequence length="671" mass="78317">MGRSKGKEIPPQMLDDLYQAFTNNHLTSLTQKADSVNRVVHELLKSGSSYQRVILNNGKWWQRKRFAIREEEIPDTFITAKTIGLVENRIPVAIKTLFILAAYCGYTLAEAKQAIRGKDSSEIPYTKHLAGAWHVYFHDSSKDAQDHMMRGLLWLHPAKRKAYAFKASFMVKWSDEPFEGTGRIENQTLVLEFNRDYPFFYVCAKLPEKAGRKPDGQWLLNAGAVSTGLELPVMANVILLKNIKITDEDELFSKPIKSVFYQELDNTPEHATTNQRLVNEAIIYLSRHQDRPVFPFLPDTVTELAERNALALKSETRHNYTTLKRKLYEPKNDKTWYSFSRVISDEHRIAIFQWGFSFNDAEQTVNVKRWRIDRPDYGEYEGEVTLKNDHLYIHMRDIDRTKRKSIIAPLPKQEEVDNLYGISSTTFPTGNSMDSKNMAIRELLFQIPKDQFKEYDLTKGHLTYDEFVQFKGITDEQKLYLSNRKYSTLSFPHPQNPQKHYYRLNKARQFHGEYFLILRNDYITTKSLFLMTLTIDKLSNVTLTIKLSDKIPQSKYLGTVEYYANNLHMHLEIDTPENRKQKIANLIFDSVAVDSEEAPDFFSGISITTDRELEAEAYRFVMIRKHIFRNKYPFEPSLIDIENTPPIELNIILQEHLHKTVDEFFYQHALV</sequence>
<dbReference type="AlphaFoldDB" id="A0A554VCF4"/>
<protein>
    <submittedName>
        <fullName evidence="1">Uncharacterized protein</fullName>
    </submittedName>
</protein>
<keyword evidence="2" id="KW-1185">Reference proteome</keyword>
<dbReference type="RefSeq" id="WP_143918562.1">
    <property type="nucleotide sequence ID" value="NZ_CANMXV010000057.1"/>
</dbReference>
<accession>A0A554VCF4</accession>
<proteinExistence type="predicted"/>
<evidence type="ECO:0000313" key="1">
    <source>
        <dbReference type="EMBL" id="TSE04385.1"/>
    </source>
</evidence>
<dbReference type="Proteomes" id="UP000318833">
    <property type="component" value="Unassembled WGS sequence"/>
</dbReference>